<reference evidence="1 2" key="1">
    <citation type="submission" date="2019-03" db="EMBL/GenBank/DDBJ databases">
        <title>Single cell metagenomics reveals metabolic interactions within the superorganism composed of flagellate Streblomastix strix and complex community of Bacteroidetes bacteria on its surface.</title>
        <authorList>
            <person name="Treitli S.C."/>
            <person name="Kolisko M."/>
            <person name="Husnik F."/>
            <person name="Keeling P."/>
            <person name="Hampl V."/>
        </authorList>
    </citation>
    <scope>NUCLEOTIDE SEQUENCE [LARGE SCALE GENOMIC DNA]</scope>
    <source>
        <strain evidence="1">ST1C</strain>
    </source>
</reference>
<name>A0A5J4TW03_9EUKA</name>
<sequence length="86" mass="10215">SDSCTRTDRIGATMVSQQRGEIRRYGDNKSKLQFWDVFLTKRHNILTKMRDMPDIEDKSMKNTKINYSKLYNTRGTTSSLWARRHQ</sequence>
<gene>
    <name evidence="1" type="ORF">EZS28_042370</name>
</gene>
<dbReference type="AlphaFoldDB" id="A0A5J4TW03"/>
<organism evidence="1 2">
    <name type="scientific">Streblomastix strix</name>
    <dbReference type="NCBI Taxonomy" id="222440"/>
    <lineage>
        <taxon>Eukaryota</taxon>
        <taxon>Metamonada</taxon>
        <taxon>Preaxostyla</taxon>
        <taxon>Oxymonadida</taxon>
        <taxon>Streblomastigidae</taxon>
        <taxon>Streblomastix</taxon>
    </lineage>
</organism>
<dbReference type="Proteomes" id="UP000324800">
    <property type="component" value="Unassembled WGS sequence"/>
</dbReference>
<proteinExistence type="predicted"/>
<evidence type="ECO:0000313" key="2">
    <source>
        <dbReference type="Proteomes" id="UP000324800"/>
    </source>
</evidence>
<protein>
    <submittedName>
        <fullName evidence="1">Uncharacterized protein</fullName>
    </submittedName>
</protein>
<evidence type="ECO:0000313" key="1">
    <source>
        <dbReference type="EMBL" id="KAA6362103.1"/>
    </source>
</evidence>
<comment type="caution">
    <text evidence="1">The sequence shown here is derived from an EMBL/GenBank/DDBJ whole genome shotgun (WGS) entry which is preliminary data.</text>
</comment>
<dbReference type="EMBL" id="SNRW01024653">
    <property type="protein sequence ID" value="KAA6362103.1"/>
    <property type="molecule type" value="Genomic_DNA"/>
</dbReference>
<feature type="non-terminal residue" evidence="1">
    <location>
        <position position="1"/>
    </location>
</feature>
<accession>A0A5J4TW03</accession>